<dbReference type="PANTHER" id="PTHR28037:SF1">
    <property type="entry name" value="ALCOHOL O-ACETYLTRANSFERASE 1-RELATED"/>
    <property type="match status" value="1"/>
</dbReference>
<comment type="catalytic activity">
    <reaction evidence="1">
        <text>2 a mycocerosyl-[mycocerosic acid synthase] + a phthiocerol = a dimycocerosyl phthiocerol + 2 holo-[mycocerosic acid synthase].</text>
        <dbReference type="EC" id="2.3.1.282"/>
    </reaction>
</comment>
<dbReference type="GO" id="GO:0008610">
    <property type="term" value="P:lipid biosynthetic process"/>
    <property type="evidence" value="ECO:0007669"/>
    <property type="project" value="UniProtKB-ARBA"/>
</dbReference>
<evidence type="ECO:0000256" key="1">
    <source>
        <dbReference type="ARBA" id="ARBA00000026"/>
    </source>
</evidence>
<evidence type="ECO:0000259" key="13">
    <source>
        <dbReference type="Pfam" id="PF16911"/>
    </source>
</evidence>
<dbReference type="RefSeq" id="WP_369250267.1">
    <property type="nucleotide sequence ID" value="NZ_CP163443.1"/>
</dbReference>
<dbReference type="EC" id="2.3.1.282" evidence="5"/>
<feature type="domain" description="Phthiocerol/phthiodiolone dimycocerosyl transferase C-terminal" evidence="13">
    <location>
        <begin position="196"/>
        <end position="299"/>
    </location>
</feature>
<sequence>MKPRRLSPTERLLWAAGEKLPVNGALVGRIRGRTTPAQLREALSAARTHHPLLAVRVAASGPWRARFTTDGVPDPELRIVRADSPQSWTAILEEELKRPFDTATGPLTRFVVVESDGSFDLVAICHHLVIDGLSVSFVLRDLLRALADPTSFTTSVPPAVTVPADDLLPTRRADPLDLLRVARMLRGAGRTPRPSGQLAYAAWSMDAAETSSVLTRCRTEGATLQGLLCAAFARAHADLGHPSPVGIAVAADLRRILAAPPGETLGLYATSFLIPVDGLARHDLWTVARSSTTDIRDRLRPEQLLPLVRVNRLLRILPRKTLSALLRRSELKRTLFDVSLSNVRVPIPVDYGPLRVESLYLAAHTSVSGAPLVCVAGFDGQLFLSVTSTDGPHATELCTRAMSHLRAAVRQGTSRAR</sequence>
<feature type="domain" description="Condensation" evidence="12">
    <location>
        <begin position="25"/>
        <end position="144"/>
    </location>
</feature>
<comment type="catalytic activity">
    <reaction evidence="3">
        <text>2 a mycocerosyl-[mycocerosic acid synthase] + a phthiodiolone = a dimycocerosyl phthiodiolone + 2 holo-[mycocerosic acid synthase].</text>
        <dbReference type="EC" id="2.3.1.282"/>
    </reaction>
</comment>
<comment type="similarity">
    <text evidence="4">Belongs to the acyltransferase PapA5 family.</text>
</comment>
<keyword evidence="7" id="KW-0808">Transferase</keyword>
<evidence type="ECO:0000259" key="12">
    <source>
        <dbReference type="Pfam" id="PF00668"/>
    </source>
</evidence>
<dbReference type="PANTHER" id="PTHR28037">
    <property type="entry name" value="ALCOHOL O-ACETYLTRANSFERASE 1-RELATED"/>
    <property type="match status" value="1"/>
</dbReference>
<dbReference type="GO" id="GO:0016746">
    <property type="term" value="F:acyltransferase activity"/>
    <property type="evidence" value="ECO:0007669"/>
    <property type="project" value="UniProtKB-KW"/>
</dbReference>
<proteinExistence type="inferred from homology"/>
<reference evidence="14" key="1">
    <citation type="submission" date="2024-07" db="EMBL/GenBank/DDBJ databases">
        <authorList>
            <person name="Yu S.T."/>
        </authorList>
    </citation>
    <scope>NUCLEOTIDE SEQUENCE</scope>
    <source>
        <strain evidence="14">R41</strain>
    </source>
</reference>
<evidence type="ECO:0000256" key="3">
    <source>
        <dbReference type="ARBA" id="ARBA00001907"/>
    </source>
</evidence>
<gene>
    <name evidence="14" type="ORF">AB5J53_38700</name>
</gene>
<dbReference type="AlphaFoldDB" id="A0AB39RRT8"/>
<dbReference type="Gene3D" id="3.30.559.10">
    <property type="entry name" value="Chloramphenicol acetyltransferase-like domain"/>
    <property type="match status" value="1"/>
</dbReference>
<evidence type="ECO:0000256" key="2">
    <source>
        <dbReference type="ARBA" id="ARBA00000625"/>
    </source>
</evidence>
<dbReference type="InterPro" id="IPR023213">
    <property type="entry name" value="CAT-like_dom_sf"/>
</dbReference>
<comment type="catalytic activity">
    <reaction evidence="2">
        <text>2 a mycocerosyl-[mycocerosic acid synthase] + a phenolphthiocerol = a dimycocerosyl phenolphthiocerol + 2 holo-[mycocerosic acid synthase].</text>
        <dbReference type="EC" id="2.3.1.282"/>
    </reaction>
</comment>
<dbReference type="Pfam" id="PF00668">
    <property type="entry name" value="Condensation"/>
    <property type="match status" value="1"/>
</dbReference>
<dbReference type="SUPFAM" id="SSF52777">
    <property type="entry name" value="CoA-dependent acyltransferases"/>
    <property type="match status" value="2"/>
</dbReference>
<evidence type="ECO:0000256" key="6">
    <source>
        <dbReference type="ARBA" id="ARBA00013449"/>
    </source>
</evidence>
<evidence type="ECO:0000256" key="9">
    <source>
        <dbReference type="ARBA" id="ARBA00030465"/>
    </source>
</evidence>
<evidence type="ECO:0000256" key="10">
    <source>
        <dbReference type="ARBA" id="ARBA00032317"/>
    </source>
</evidence>
<dbReference type="InterPro" id="IPR001242">
    <property type="entry name" value="Condensation_dom"/>
</dbReference>
<keyword evidence="8" id="KW-0012">Acyltransferase</keyword>
<evidence type="ECO:0000313" key="14">
    <source>
        <dbReference type="EMBL" id="XDQ57198.1"/>
    </source>
</evidence>
<dbReference type="Gene3D" id="3.30.559.30">
    <property type="entry name" value="Nonribosomal peptide synthetase, condensation domain"/>
    <property type="match status" value="1"/>
</dbReference>
<evidence type="ECO:0000256" key="4">
    <source>
        <dbReference type="ARBA" id="ARBA00006558"/>
    </source>
</evidence>
<dbReference type="EMBL" id="CP163443">
    <property type="protein sequence ID" value="XDQ57198.1"/>
    <property type="molecule type" value="Genomic_DNA"/>
</dbReference>
<protein>
    <recommendedName>
        <fullName evidence="6">Phthiocerol/phthiodiolone dimycocerosyl transferase</fullName>
        <ecNumber evidence="5">2.3.1.282</ecNumber>
    </recommendedName>
    <alternativeName>
        <fullName evidence="11">Acyltransferase PapA5</fullName>
    </alternativeName>
    <alternativeName>
        <fullName evidence="9">Phthiocerol/phthiodiolone O-acyltransferase</fullName>
    </alternativeName>
    <alternativeName>
        <fullName evidence="10">Polyketide synthase-associated protein A5</fullName>
    </alternativeName>
</protein>
<evidence type="ECO:0000256" key="7">
    <source>
        <dbReference type="ARBA" id="ARBA00022679"/>
    </source>
</evidence>
<dbReference type="Pfam" id="PF16911">
    <property type="entry name" value="PapA_C"/>
    <property type="match status" value="1"/>
</dbReference>
<evidence type="ECO:0000256" key="8">
    <source>
        <dbReference type="ARBA" id="ARBA00023315"/>
    </source>
</evidence>
<accession>A0AB39RRT8</accession>
<name>A0AB39RRT8_9ACTN</name>
<evidence type="ECO:0000256" key="11">
    <source>
        <dbReference type="ARBA" id="ARBA00033407"/>
    </source>
</evidence>
<organism evidence="14">
    <name type="scientific">Streptomyces sp. R41</name>
    <dbReference type="NCBI Taxonomy" id="3238632"/>
    <lineage>
        <taxon>Bacteria</taxon>
        <taxon>Bacillati</taxon>
        <taxon>Actinomycetota</taxon>
        <taxon>Actinomycetes</taxon>
        <taxon>Kitasatosporales</taxon>
        <taxon>Streptomycetaceae</taxon>
        <taxon>Streptomyces</taxon>
    </lineage>
</organism>
<dbReference type="InterPro" id="IPR031641">
    <property type="entry name" value="PapA_C"/>
</dbReference>
<evidence type="ECO:0000256" key="5">
    <source>
        <dbReference type="ARBA" id="ARBA00012866"/>
    </source>
</evidence>
<dbReference type="InterPro" id="IPR052058">
    <property type="entry name" value="Alcohol_O-acetyltransferase"/>
</dbReference>